<dbReference type="Gene3D" id="2.60.120.10">
    <property type="entry name" value="Jelly Rolls"/>
    <property type="match status" value="2"/>
</dbReference>
<dbReference type="InterPro" id="IPR011051">
    <property type="entry name" value="RmlC_Cupin_sf"/>
</dbReference>
<dbReference type="EMBL" id="FOSX01000129">
    <property type="protein sequence ID" value="SFL45820.1"/>
    <property type="molecule type" value="Genomic_DNA"/>
</dbReference>
<dbReference type="Pfam" id="PF17954">
    <property type="entry name" value="Pirin_C_2"/>
    <property type="match status" value="1"/>
</dbReference>
<dbReference type="InterPro" id="IPR012093">
    <property type="entry name" value="Pirin"/>
</dbReference>
<evidence type="ECO:0000259" key="4">
    <source>
        <dbReference type="Pfam" id="PF17954"/>
    </source>
</evidence>
<dbReference type="Proteomes" id="UP000199579">
    <property type="component" value="Unassembled WGS sequence"/>
</dbReference>
<evidence type="ECO:0000259" key="3">
    <source>
        <dbReference type="Pfam" id="PF02678"/>
    </source>
</evidence>
<gene>
    <name evidence="5" type="ORF">SAMN04244574_04369</name>
</gene>
<dbReference type="CDD" id="cd02910">
    <property type="entry name" value="cupin_Yhhw_N"/>
    <property type="match status" value="1"/>
</dbReference>
<evidence type="ECO:0000256" key="1">
    <source>
        <dbReference type="ARBA" id="ARBA00008416"/>
    </source>
</evidence>
<name>A0A1I4HVF2_9GAMM</name>
<feature type="domain" description="Quercetin 2,3-dioxygenase C-terminal cupin" evidence="4">
    <location>
        <begin position="146"/>
        <end position="231"/>
    </location>
</feature>
<accession>A0A1I4HVF2</accession>
<dbReference type="PANTHER" id="PTHR43212:SF3">
    <property type="entry name" value="QUERCETIN 2,3-DIOXYGENASE"/>
    <property type="match status" value="1"/>
</dbReference>
<organism evidence="5 6">
    <name type="scientific">Azotobacter beijerinckii</name>
    <dbReference type="NCBI Taxonomy" id="170623"/>
    <lineage>
        <taxon>Bacteria</taxon>
        <taxon>Pseudomonadati</taxon>
        <taxon>Pseudomonadota</taxon>
        <taxon>Gammaproteobacteria</taxon>
        <taxon>Pseudomonadales</taxon>
        <taxon>Pseudomonadaceae</taxon>
        <taxon>Azotobacter</taxon>
    </lineage>
</organism>
<evidence type="ECO:0000313" key="6">
    <source>
        <dbReference type="Proteomes" id="UP000199579"/>
    </source>
</evidence>
<dbReference type="PIRSF" id="PIRSF006232">
    <property type="entry name" value="Pirin"/>
    <property type="match status" value="1"/>
</dbReference>
<feature type="domain" description="Pirin N-terminal" evidence="3">
    <location>
        <begin position="11"/>
        <end position="119"/>
    </location>
</feature>
<dbReference type="InterPro" id="IPR041602">
    <property type="entry name" value="Quercetinase_C"/>
</dbReference>
<dbReference type="PANTHER" id="PTHR43212">
    <property type="entry name" value="QUERCETIN 2,3-DIOXYGENASE"/>
    <property type="match status" value="1"/>
</dbReference>
<protein>
    <recommendedName>
        <fullName evidence="7">Pirin N-terminal domain-containing protein</fullName>
    </recommendedName>
</protein>
<sequence length="240" mass="26647">MNELLKSSARGQADHGWLQSRHSFSFASYYNPEQVGFSDLCVINDDWVQPGEGFGRHPHRNMEIFSYVLEGALEHKDSLGNGSVILPGDIQLMNAGSGVTYSEFNASAEAPVHFLQIWIVPNQIGIVPGYQQQHFAVERKRGRLCLMLSPDGAQGSVPIYQDVRVYAGLFDGQETATLEGLQARYVYVHLARGSLKINDQLLQAGDGLKIRQTDVLKVHAGIEAEVLIFDLRPNELPEKI</sequence>
<dbReference type="AlphaFoldDB" id="A0A1I4HVF2"/>
<evidence type="ECO:0000256" key="2">
    <source>
        <dbReference type="RuleBase" id="RU003457"/>
    </source>
</evidence>
<reference evidence="5 6" key="1">
    <citation type="submission" date="2016-10" db="EMBL/GenBank/DDBJ databases">
        <authorList>
            <person name="de Groot N.N."/>
        </authorList>
    </citation>
    <scope>NUCLEOTIDE SEQUENCE [LARGE SCALE GENOMIC DNA]</scope>
    <source>
        <strain evidence="5 6">DSM 381</strain>
    </source>
</reference>
<evidence type="ECO:0000313" key="5">
    <source>
        <dbReference type="EMBL" id="SFL45820.1"/>
    </source>
</evidence>
<dbReference type="InterPro" id="IPR003829">
    <property type="entry name" value="Pirin_N_dom"/>
</dbReference>
<proteinExistence type="inferred from homology"/>
<comment type="similarity">
    <text evidence="1 2">Belongs to the pirin family.</text>
</comment>
<dbReference type="InterPro" id="IPR014710">
    <property type="entry name" value="RmlC-like_jellyroll"/>
</dbReference>
<dbReference type="RefSeq" id="WP_090944242.1">
    <property type="nucleotide sequence ID" value="NZ_FOSX01000129.1"/>
</dbReference>
<evidence type="ECO:0008006" key="7">
    <source>
        <dbReference type="Google" id="ProtNLM"/>
    </source>
</evidence>
<dbReference type="SUPFAM" id="SSF51182">
    <property type="entry name" value="RmlC-like cupins"/>
    <property type="match status" value="1"/>
</dbReference>
<dbReference type="Pfam" id="PF02678">
    <property type="entry name" value="Pirin"/>
    <property type="match status" value="1"/>
</dbReference>